<evidence type="ECO:0008006" key="5">
    <source>
        <dbReference type="Google" id="ProtNLM"/>
    </source>
</evidence>
<evidence type="ECO:0000259" key="2">
    <source>
        <dbReference type="Pfam" id="PF01467"/>
    </source>
</evidence>
<dbReference type="Gene3D" id="3.40.50.620">
    <property type="entry name" value="HUPs"/>
    <property type="match status" value="1"/>
</dbReference>
<keyword evidence="1" id="KW-0808">Transferase</keyword>
<dbReference type="GO" id="GO:0003824">
    <property type="term" value="F:catalytic activity"/>
    <property type="evidence" value="ECO:0007669"/>
    <property type="project" value="InterPro"/>
</dbReference>
<name>A0A0F9BJQ3_9ZZZZ</name>
<feature type="domain" description="Cytidyltransferase-like" evidence="2">
    <location>
        <begin position="148"/>
        <end position="179"/>
    </location>
</feature>
<dbReference type="Pfam" id="PF01467">
    <property type="entry name" value="CTP_transf_like"/>
    <property type="match status" value="1"/>
</dbReference>
<dbReference type="SUPFAM" id="SSF52374">
    <property type="entry name" value="Nucleotidylyl transferase"/>
    <property type="match status" value="1"/>
</dbReference>
<proteinExistence type="predicted"/>
<organism evidence="4">
    <name type="scientific">marine sediment metagenome</name>
    <dbReference type="NCBI Taxonomy" id="412755"/>
    <lineage>
        <taxon>unclassified sequences</taxon>
        <taxon>metagenomes</taxon>
        <taxon>ecological metagenomes</taxon>
    </lineage>
</organism>
<evidence type="ECO:0000313" key="4">
    <source>
        <dbReference type="EMBL" id="KKK84626.1"/>
    </source>
</evidence>
<evidence type="ECO:0000259" key="3">
    <source>
        <dbReference type="Pfam" id="PF01583"/>
    </source>
</evidence>
<dbReference type="Gene3D" id="3.40.50.300">
    <property type="entry name" value="P-loop containing nucleotide triphosphate hydrolases"/>
    <property type="match status" value="1"/>
</dbReference>
<dbReference type="AlphaFoldDB" id="A0A0F9BJQ3"/>
<dbReference type="Pfam" id="PF01583">
    <property type="entry name" value="APS_kinase"/>
    <property type="match status" value="1"/>
</dbReference>
<comment type="caution">
    <text evidence="4">The sequence shown here is derived from an EMBL/GenBank/DDBJ whole genome shotgun (WGS) entry which is preliminary data.</text>
</comment>
<feature type="domain" description="APS kinase" evidence="3">
    <location>
        <begin position="3"/>
        <end position="83"/>
    </location>
</feature>
<evidence type="ECO:0000256" key="1">
    <source>
        <dbReference type="ARBA" id="ARBA00022679"/>
    </source>
</evidence>
<dbReference type="InterPro" id="IPR004821">
    <property type="entry name" value="Cyt_trans-like"/>
</dbReference>
<gene>
    <name evidence="4" type="ORF">LCGC14_2781450</name>
</gene>
<protein>
    <recommendedName>
        <fullName evidence="5">Cytidyltransferase-like domain-containing protein</fullName>
    </recommendedName>
</protein>
<dbReference type="InterPro" id="IPR059117">
    <property type="entry name" value="APS_kinase_dom"/>
</dbReference>
<sequence length="253" mass="29250">MKILIMGLPGSGKTTLAKLLVPKLNAVWHNADDVRKTVHTDLGFEEKDRLENARRLSFWADKVVESGHYSVTDFICPMPEMRKIFDADFTIWIDRIKEGRYDDTNLLFTSPKKYDIRLIDGTPERWLNFVLKKLNVWNNKAPTAQLLGRFQPFHDGHFALAKNAIDRVGQVAICVRDTEGTSDNDPFDFNTVKKAIEERMNREGYKGKYEVMFMPNITNIHYGRDVGYKIEQIRLGKAIESISATHIRNNMKR</sequence>
<dbReference type="InterPro" id="IPR014729">
    <property type="entry name" value="Rossmann-like_a/b/a_fold"/>
</dbReference>
<accession>A0A0F9BJQ3</accession>
<reference evidence="4" key="1">
    <citation type="journal article" date="2015" name="Nature">
        <title>Complex archaea that bridge the gap between prokaryotes and eukaryotes.</title>
        <authorList>
            <person name="Spang A."/>
            <person name="Saw J.H."/>
            <person name="Jorgensen S.L."/>
            <person name="Zaremba-Niedzwiedzka K."/>
            <person name="Martijn J."/>
            <person name="Lind A.E."/>
            <person name="van Eijk R."/>
            <person name="Schleper C."/>
            <person name="Guy L."/>
            <person name="Ettema T.J."/>
        </authorList>
    </citation>
    <scope>NUCLEOTIDE SEQUENCE</scope>
</reference>
<dbReference type="EMBL" id="LAZR01051688">
    <property type="protein sequence ID" value="KKK84626.1"/>
    <property type="molecule type" value="Genomic_DNA"/>
</dbReference>
<dbReference type="SUPFAM" id="SSF52540">
    <property type="entry name" value="P-loop containing nucleoside triphosphate hydrolases"/>
    <property type="match status" value="1"/>
</dbReference>
<dbReference type="InterPro" id="IPR027417">
    <property type="entry name" value="P-loop_NTPase"/>
</dbReference>